<protein>
    <submittedName>
        <fullName evidence="6">Thymidylate synthase thyX</fullName>
    </submittedName>
</protein>
<keyword evidence="1" id="KW-0489">Methyltransferase</keyword>
<dbReference type="GO" id="GO:0032259">
    <property type="term" value="P:methylation"/>
    <property type="evidence" value="ECO:0007669"/>
    <property type="project" value="UniProtKB-KW"/>
</dbReference>
<dbReference type="InterPro" id="IPR003669">
    <property type="entry name" value="Thymidylate_synthase_ThyX"/>
</dbReference>
<dbReference type="GO" id="GO:0050660">
    <property type="term" value="F:flavin adenine dinucleotide binding"/>
    <property type="evidence" value="ECO:0007669"/>
    <property type="project" value="InterPro"/>
</dbReference>
<keyword evidence="7" id="KW-1185">Reference proteome</keyword>
<evidence type="ECO:0000256" key="1">
    <source>
        <dbReference type="ARBA" id="ARBA00022603"/>
    </source>
</evidence>
<sequence>MTDLQQPQTGAEPAEGAPTVPSATVVADSVSPEGVRVTTIEVTLHRFVLAELNTHRVFSRNSASSRAIPIGKQIARVETDPAMPVEFGANQRGMQAGAPLEGEEEKAAIDAWLRARDAAVDAVRVLDDLGVHKQVANRILEPFMWHTVIVTATDWDGFWHQRCSPLAQPEIRVAAEAMREAFDASTPRAMAAGEWHTPYVRDDELDLDDRTKRRISAARCARVSYLTHDGRRDLSADEELYQRLVTADPPHWSPLEHVATPAVDGEAVLGNLRGWHQLRHRLDNAG</sequence>
<feature type="region of interest" description="Disordered" evidence="5">
    <location>
        <begin position="1"/>
        <end position="23"/>
    </location>
</feature>
<dbReference type="SUPFAM" id="SSF69796">
    <property type="entry name" value="Thymidylate synthase-complementing protein Thy1"/>
    <property type="match status" value="1"/>
</dbReference>
<evidence type="ECO:0000256" key="2">
    <source>
        <dbReference type="ARBA" id="ARBA00022630"/>
    </source>
</evidence>
<keyword evidence="4" id="KW-0274">FAD</keyword>
<keyword evidence="3" id="KW-0545">Nucleotide biosynthesis</keyword>
<keyword evidence="1" id="KW-0808">Transferase</keyword>
<dbReference type="GO" id="GO:0006231">
    <property type="term" value="P:dTMP biosynthetic process"/>
    <property type="evidence" value="ECO:0007669"/>
    <property type="project" value="InterPro"/>
</dbReference>
<dbReference type="Pfam" id="PF02511">
    <property type="entry name" value="Thy1"/>
    <property type="match status" value="1"/>
</dbReference>
<keyword evidence="2" id="KW-0285">Flavoprotein</keyword>
<evidence type="ECO:0000313" key="7">
    <source>
        <dbReference type="Proteomes" id="UP000264006"/>
    </source>
</evidence>
<evidence type="ECO:0000256" key="5">
    <source>
        <dbReference type="SAM" id="MobiDB-lite"/>
    </source>
</evidence>
<name>A0A346Y0N0_9ACTN</name>
<proteinExistence type="predicted"/>
<evidence type="ECO:0000256" key="3">
    <source>
        <dbReference type="ARBA" id="ARBA00022727"/>
    </source>
</evidence>
<gene>
    <name evidence="6" type="ORF">DVS28_a3352</name>
</gene>
<dbReference type="KEGG" id="euz:DVS28_a3352"/>
<evidence type="ECO:0000256" key="4">
    <source>
        <dbReference type="ARBA" id="ARBA00022827"/>
    </source>
</evidence>
<dbReference type="AlphaFoldDB" id="A0A346Y0N0"/>
<dbReference type="Gene3D" id="3.30.1360.170">
    <property type="match status" value="1"/>
</dbReference>
<evidence type="ECO:0000313" key="6">
    <source>
        <dbReference type="EMBL" id="AXV08027.1"/>
    </source>
</evidence>
<reference evidence="6 7" key="1">
    <citation type="submission" date="2018-09" db="EMBL/GenBank/DDBJ databases">
        <title>Complete genome sequence of Euzebya sp. DY32-46 isolated from seawater of Pacific Ocean.</title>
        <authorList>
            <person name="Xu L."/>
            <person name="Wu Y.-H."/>
            <person name="Xu X.-W."/>
        </authorList>
    </citation>
    <scope>NUCLEOTIDE SEQUENCE [LARGE SCALE GENOMIC DNA]</scope>
    <source>
        <strain evidence="6 7">DY32-46</strain>
    </source>
</reference>
<dbReference type="PROSITE" id="PS51331">
    <property type="entry name" value="THYX"/>
    <property type="match status" value="1"/>
</dbReference>
<dbReference type="InterPro" id="IPR036098">
    <property type="entry name" value="Thymidylate_synthase_ThyX_sf"/>
</dbReference>
<organism evidence="6 7">
    <name type="scientific">Euzebya pacifica</name>
    <dbReference type="NCBI Taxonomy" id="1608957"/>
    <lineage>
        <taxon>Bacteria</taxon>
        <taxon>Bacillati</taxon>
        <taxon>Actinomycetota</taxon>
        <taxon>Nitriliruptoria</taxon>
        <taxon>Euzebyales</taxon>
    </lineage>
</organism>
<accession>A0A346Y0N0</accession>
<dbReference type="GO" id="GO:0050797">
    <property type="term" value="F:thymidylate synthase (FAD) activity"/>
    <property type="evidence" value="ECO:0007669"/>
    <property type="project" value="InterPro"/>
</dbReference>
<dbReference type="Proteomes" id="UP000264006">
    <property type="component" value="Chromosome"/>
</dbReference>
<dbReference type="EMBL" id="CP031165">
    <property type="protein sequence ID" value="AXV08027.1"/>
    <property type="molecule type" value="Genomic_DNA"/>
</dbReference>
<dbReference type="RefSeq" id="WP_164710651.1">
    <property type="nucleotide sequence ID" value="NZ_CP031165.1"/>
</dbReference>